<protein>
    <recommendedName>
        <fullName evidence="8">L-seryl-tRNA(Sec) selenium transferase</fullName>
        <ecNumber evidence="8">2.9.1.1</ecNumber>
    </recommendedName>
    <alternativeName>
        <fullName evidence="8">Selenocysteine synthase</fullName>
        <shortName evidence="8">Sec synthase</shortName>
    </alternativeName>
    <alternativeName>
        <fullName evidence="8">Selenocysteinyl-tRNA(Sec) synthase</fullName>
    </alternativeName>
</protein>
<organism evidence="10 11">
    <name type="scientific">Plantactinospora endophytica</name>
    <dbReference type="NCBI Taxonomy" id="673535"/>
    <lineage>
        <taxon>Bacteria</taxon>
        <taxon>Bacillati</taxon>
        <taxon>Actinomycetota</taxon>
        <taxon>Actinomycetes</taxon>
        <taxon>Micromonosporales</taxon>
        <taxon>Micromonosporaceae</taxon>
        <taxon>Plantactinospora</taxon>
    </lineage>
</organism>
<name>A0ABQ4DYZ1_9ACTN</name>
<evidence type="ECO:0000259" key="9">
    <source>
        <dbReference type="Pfam" id="PF12390"/>
    </source>
</evidence>
<comment type="catalytic activity">
    <reaction evidence="8">
        <text>L-seryl-tRNA(Sec) + selenophosphate + H(+) = L-selenocysteinyl-tRNA(Sec) + phosphate</text>
        <dbReference type="Rhea" id="RHEA:22728"/>
        <dbReference type="Rhea" id="RHEA-COMP:9742"/>
        <dbReference type="Rhea" id="RHEA-COMP:9743"/>
        <dbReference type="ChEBI" id="CHEBI:15378"/>
        <dbReference type="ChEBI" id="CHEBI:16144"/>
        <dbReference type="ChEBI" id="CHEBI:43474"/>
        <dbReference type="ChEBI" id="CHEBI:78533"/>
        <dbReference type="ChEBI" id="CHEBI:78573"/>
        <dbReference type="EC" id="2.9.1.1"/>
    </reaction>
</comment>
<evidence type="ECO:0000256" key="7">
    <source>
        <dbReference type="ARBA" id="ARBA00044507"/>
    </source>
</evidence>
<dbReference type="Gene3D" id="3.90.1150.180">
    <property type="match status" value="1"/>
</dbReference>
<sequence length="447" mass="46248">MNGASDPRRRVPRTDVLLADPRLAAAEVTLGRTRLKAVLGAAQERVRRGEIPPEEVVTATLAALPETVAGLRPVLNATGVVLHTNLGRAPLSAAAVEAVVAAAGHTDVELDLRTGRRARRGRGALAALAEAVPAAGAVHVVNNGAAALALVATALTAGSRPDGDPAGREIVVSRGELVEIGDGFRLPDLLASTGATLREVGTTNRTALADYAGAVGPRTAFVLKVHPSNFVVRGFTAAVPVEELATLGVPVVVDIGSGLLAPDPLLPDEPDAATALRAGAALVTASGDKLLGGPQAGLLLGDGELVEKLRRHPLARALRVDKLTLAALEATLTGPETPTWRALRATPAALRLRTERLRDQLAADGLKAEVVASDAVVGGGGAPEVTLDSWALALPEAYAEPLRLGDPPVIGRLERGRLLLDLRCVPVERDEAVRAAVARLPRPWQEH</sequence>
<evidence type="ECO:0000256" key="8">
    <source>
        <dbReference type="HAMAP-Rule" id="MF_00423"/>
    </source>
</evidence>
<comment type="similarity">
    <text evidence="7 8">Belongs to the SelA family.</text>
</comment>
<evidence type="ECO:0000256" key="1">
    <source>
        <dbReference type="ARBA" id="ARBA00001933"/>
    </source>
</evidence>
<dbReference type="PANTHER" id="PTHR32328">
    <property type="entry name" value="L-SERYL-TRNA(SEC) SELENIUM TRANSFERASE"/>
    <property type="match status" value="1"/>
</dbReference>
<evidence type="ECO:0000256" key="5">
    <source>
        <dbReference type="ARBA" id="ARBA00022917"/>
    </source>
</evidence>
<evidence type="ECO:0000256" key="6">
    <source>
        <dbReference type="ARBA" id="ARBA00023266"/>
    </source>
</evidence>
<dbReference type="SUPFAM" id="SSF53383">
    <property type="entry name" value="PLP-dependent transferases"/>
    <property type="match status" value="1"/>
</dbReference>
<keyword evidence="11" id="KW-1185">Reference proteome</keyword>
<evidence type="ECO:0000313" key="11">
    <source>
        <dbReference type="Proteomes" id="UP000646749"/>
    </source>
</evidence>
<evidence type="ECO:0000256" key="2">
    <source>
        <dbReference type="ARBA" id="ARBA00022490"/>
    </source>
</evidence>
<feature type="domain" description="L-seryl-tRNA selenium transferase N-terminal" evidence="9">
    <location>
        <begin position="8"/>
        <end position="47"/>
    </location>
</feature>
<keyword evidence="2 8" id="KW-0963">Cytoplasm</keyword>
<dbReference type="InterPro" id="IPR015424">
    <property type="entry name" value="PyrdxlP-dep_Trfase"/>
</dbReference>
<dbReference type="GO" id="GO:0016740">
    <property type="term" value="F:transferase activity"/>
    <property type="evidence" value="ECO:0007669"/>
    <property type="project" value="UniProtKB-KW"/>
</dbReference>
<dbReference type="Gene3D" id="3.40.640.10">
    <property type="entry name" value="Type I PLP-dependent aspartate aminotransferase-like (Major domain)"/>
    <property type="match status" value="1"/>
</dbReference>
<comment type="subcellular location">
    <subcellularLocation>
        <location evidence="8">Cytoplasm</location>
    </subcellularLocation>
</comment>
<dbReference type="RefSeq" id="WP_203866227.1">
    <property type="nucleotide sequence ID" value="NZ_BONW01000012.1"/>
</dbReference>
<keyword evidence="4 8" id="KW-0663">Pyridoxal phosphate</keyword>
<evidence type="ECO:0000256" key="3">
    <source>
        <dbReference type="ARBA" id="ARBA00022679"/>
    </source>
</evidence>
<comment type="caution">
    <text evidence="10">The sequence shown here is derived from an EMBL/GenBank/DDBJ whole genome shotgun (WGS) entry which is preliminary data.</text>
</comment>
<dbReference type="Pfam" id="PF03841">
    <property type="entry name" value="SelA"/>
    <property type="match status" value="1"/>
</dbReference>
<dbReference type="Pfam" id="PF12390">
    <property type="entry name" value="Se-cys_synth_N"/>
    <property type="match status" value="1"/>
</dbReference>
<dbReference type="HAMAP" id="MF_00423">
    <property type="entry name" value="SelA"/>
    <property type="match status" value="1"/>
</dbReference>
<gene>
    <name evidence="8 10" type="primary">selA</name>
    <name evidence="10" type="ORF">Pen02_26190</name>
</gene>
<evidence type="ECO:0000313" key="10">
    <source>
        <dbReference type="EMBL" id="GIG87683.1"/>
    </source>
</evidence>
<comment type="cofactor">
    <cofactor evidence="1 8">
        <name>pyridoxal 5'-phosphate</name>
        <dbReference type="ChEBI" id="CHEBI:597326"/>
    </cofactor>
</comment>
<keyword evidence="6 8" id="KW-0711">Selenium</keyword>
<reference evidence="10 11" key="1">
    <citation type="submission" date="2021-01" db="EMBL/GenBank/DDBJ databases">
        <title>Whole genome shotgun sequence of Plantactinospora endophytica NBRC 110450.</title>
        <authorList>
            <person name="Komaki H."/>
            <person name="Tamura T."/>
        </authorList>
    </citation>
    <scope>NUCLEOTIDE SEQUENCE [LARGE SCALE GENOMIC DNA]</scope>
    <source>
        <strain evidence="10 11">NBRC 110450</strain>
    </source>
</reference>
<accession>A0ABQ4DYZ1</accession>
<dbReference type="PANTHER" id="PTHR32328:SF0">
    <property type="entry name" value="L-SERYL-TRNA(SEC) SELENIUM TRANSFERASE"/>
    <property type="match status" value="1"/>
</dbReference>
<dbReference type="InterPro" id="IPR025862">
    <property type="entry name" value="SelA_trans_N_dom"/>
</dbReference>
<dbReference type="InterPro" id="IPR004534">
    <property type="entry name" value="SelA_trans"/>
</dbReference>
<feature type="modified residue" description="N6-(pyridoxal phosphate)lysine" evidence="8">
    <location>
        <position position="289"/>
    </location>
</feature>
<keyword evidence="3 8" id="KW-0808">Transferase</keyword>
<dbReference type="InterPro" id="IPR015421">
    <property type="entry name" value="PyrdxlP-dep_Trfase_major"/>
</dbReference>
<keyword evidence="5 8" id="KW-0648">Protein biosynthesis</keyword>
<evidence type="ECO:0000256" key="4">
    <source>
        <dbReference type="ARBA" id="ARBA00022898"/>
    </source>
</evidence>
<dbReference type="EC" id="2.9.1.1" evidence="8"/>
<proteinExistence type="inferred from homology"/>
<dbReference type="NCBIfam" id="TIGR00474">
    <property type="entry name" value="selA"/>
    <property type="match status" value="1"/>
</dbReference>
<dbReference type="Proteomes" id="UP000646749">
    <property type="component" value="Unassembled WGS sequence"/>
</dbReference>
<dbReference type="InterPro" id="IPR018319">
    <property type="entry name" value="SelA-like"/>
</dbReference>
<comment type="function">
    <text evidence="8">Converts seryl-tRNA(Sec) to selenocysteinyl-tRNA(Sec) required for selenoprotein biosynthesis.</text>
</comment>
<comment type="pathway">
    <text evidence="8">Aminoacyl-tRNA biosynthesis; selenocysteinyl-tRNA(Sec) biosynthesis; selenocysteinyl-tRNA(Sec) from L-seryl-tRNA(Sec) (bacterial route): step 1/1.</text>
</comment>
<dbReference type="EMBL" id="BONW01000012">
    <property type="protein sequence ID" value="GIG87683.1"/>
    <property type="molecule type" value="Genomic_DNA"/>
</dbReference>